<reference evidence="2" key="1">
    <citation type="submission" date="2018-11" db="EMBL/GenBank/DDBJ databases">
        <authorList>
            <consortium name="Pathogen Informatics"/>
        </authorList>
    </citation>
    <scope>NUCLEOTIDE SEQUENCE</scope>
</reference>
<accession>A0A448XJD6</accession>
<dbReference type="AlphaFoldDB" id="A0A448XJD6"/>
<evidence type="ECO:0000313" key="3">
    <source>
        <dbReference type="Proteomes" id="UP000784294"/>
    </source>
</evidence>
<proteinExistence type="predicted"/>
<keyword evidence="3" id="KW-1185">Reference proteome</keyword>
<gene>
    <name evidence="2" type="ORF">PXEA_LOCUS31530</name>
</gene>
<name>A0A448XJD6_9PLAT</name>
<protein>
    <submittedName>
        <fullName evidence="2">Uncharacterized protein</fullName>
    </submittedName>
</protein>
<evidence type="ECO:0000313" key="2">
    <source>
        <dbReference type="EMBL" id="VEL38090.1"/>
    </source>
</evidence>
<feature type="region of interest" description="Disordered" evidence="1">
    <location>
        <begin position="33"/>
        <end position="68"/>
    </location>
</feature>
<dbReference type="Proteomes" id="UP000784294">
    <property type="component" value="Unassembled WGS sequence"/>
</dbReference>
<comment type="caution">
    <text evidence="2">The sequence shown here is derived from an EMBL/GenBank/DDBJ whole genome shotgun (WGS) entry which is preliminary data.</text>
</comment>
<evidence type="ECO:0000256" key="1">
    <source>
        <dbReference type="SAM" id="MobiDB-lite"/>
    </source>
</evidence>
<organism evidence="2 3">
    <name type="scientific">Protopolystoma xenopodis</name>
    <dbReference type="NCBI Taxonomy" id="117903"/>
    <lineage>
        <taxon>Eukaryota</taxon>
        <taxon>Metazoa</taxon>
        <taxon>Spiralia</taxon>
        <taxon>Lophotrochozoa</taxon>
        <taxon>Platyhelminthes</taxon>
        <taxon>Monogenea</taxon>
        <taxon>Polyopisthocotylea</taxon>
        <taxon>Polystomatidea</taxon>
        <taxon>Polystomatidae</taxon>
        <taxon>Protopolystoma</taxon>
    </lineage>
</organism>
<dbReference type="EMBL" id="CAAALY010256860">
    <property type="protein sequence ID" value="VEL38090.1"/>
    <property type="molecule type" value="Genomic_DNA"/>
</dbReference>
<sequence>MAQSRASLEGSSWVRQWVAKVFRKCTSHAPVRRRGAGALRQIGRSSTDKTGRRAAKKCSSPTVAGEAT</sequence>